<evidence type="ECO:0000256" key="3">
    <source>
        <dbReference type="ARBA" id="ARBA00012053"/>
    </source>
</evidence>
<dbReference type="FunFam" id="3.20.20.70:FF:000019">
    <property type="entry name" value="Delta-aminolevulinic acid dehydratase"/>
    <property type="match status" value="1"/>
</dbReference>
<name>A0A511MYH5_DEIC1</name>
<keyword evidence="6 11" id="KW-0456">Lyase</keyword>
<dbReference type="RefSeq" id="WP_146882580.1">
    <property type="nucleotide sequence ID" value="NZ_BJXB01000003.1"/>
</dbReference>
<evidence type="ECO:0000256" key="2">
    <source>
        <dbReference type="ARBA" id="ARBA00008055"/>
    </source>
</evidence>
<keyword evidence="10" id="KW-0479">Metal-binding</keyword>
<evidence type="ECO:0000256" key="10">
    <source>
        <dbReference type="PIRSR" id="PIRSR001415-5"/>
    </source>
</evidence>
<evidence type="ECO:0000256" key="5">
    <source>
        <dbReference type="ARBA" id="ARBA00023133"/>
    </source>
</evidence>
<organism evidence="13 14">
    <name type="scientific">Deinococcus cellulosilyticus (strain DSM 18568 / NBRC 106333 / KACC 11606 / 5516J-15)</name>
    <dbReference type="NCBI Taxonomy" id="1223518"/>
    <lineage>
        <taxon>Bacteria</taxon>
        <taxon>Thermotogati</taxon>
        <taxon>Deinococcota</taxon>
        <taxon>Deinococci</taxon>
        <taxon>Deinococcales</taxon>
        <taxon>Deinococcaceae</taxon>
        <taxon>Deinococcus</taxon>
    </lineage>
</organism>
<comment type="pathway">
    <text evidence="1">Porphyrin-containing compound metabolism; protoporphyrin-IX biosynthesis; coproporphyrinogen-III from 5-aminolevulinate: step 1/4.</text>
</comment>
<evidence type="ECO:0000256" key="8">
    <source>
        <dbReference type="ARBA" id="ARBA00047651"/>
    </source>
</evidence>
<dbReference type="AlphaFoldDB" id="A0A511MYH5"/>
<evidence type="ECO:0000313" key="13">
    <source>
        <dbReference type="EMBL" id="GEM45187.1"/>
    </source>
</evidence>
<dbReference type="Gene3D" id="3.20.20.70">
    <property type="entry name" value="Aldolase class I"/>
    <property type="match status" value="1"/>
</dbReference>
<dbReference type="GO" id="GO:0006782">
    <property type="term" value="P:protoporphyrinogen IX biosynthetic process"/>
    <property type="evidence" value="ECO:0007669"/>
    <property type="project" value="UniProtKB-UniPathway"/>
</dbReference>
<evidence type="ECO:0000256" key="7">
    <source>
        <dbReference type="ARBA" id="ARBA00023244"/>
    </source>
</evidence>
<dbReference type="UniPathway" id="UPA00251">
    <property type="reaction ID" value="UER00318"/>
</dbReference>
<feature type="active site" description="Schiff-base intermediate with substrate" evidence="9">
    <location>
        <position position="251"/>
    </location>
</feature>
<dbReference type="PANTHER" id="PTHR11458">
    <property type="entry name" value="DELTA-AMINOLEVULINIC ACID DEHYDRATASE"/>
    <property type="match status" value="1"/>
</dbReference>
<comment type="caution">
    <text evidence="13">The sequence shown here is derived from an EMBL/GenBank/DDBJ whole genome shotgun (WGS) entry which is preliminary data.</text>
</comment>
<proteinExistence type="inferred from homology"/>
<dbReference type="InterPro" id="IPR030656">
    <property type="entry name" value="ALAD_AS"/>
</dbReference>
<gene>
    <name evidence="13" type="primary">hemB</name>
    <name evidence="13" type="ORF">DC3_08220</name>
</gene>
<dbReference type="Proteomes" id="UP000321306">
    <property type="component" value="Unassembled WGS sequence"/>
</dbReference>
<dbReference type="PANTHER" id="PTHR11458:SF0">
    <property type="entry name" value="DELTA-AMINOLEVULINIC ACID DEHYDRATASE"/>
    <property type="match status" value="1"/>
</dbReference>
<comment type="similarity">
    <text evidence="2 12">Belongs to the ALAD family.</text>
</comment>
<dbReference type="CDD" id="cd04823">
    <property type="entry name" value="ALAD_PBGS_aspartate_rich"/>
    <property type="match status" value="1"/>
</dbReference>
<dbReference type="SUPFAM" id="SSF51569">
    <property type="entry name" value="Aldolase"/>
    <property type="match status" value="1"/>
</dbReference>
<evidence type="ECO:0000256" key="6">
    <source>
        <dbReference type="ARBA" id="ARBA00023239"/>
    </source>
</evidence>
<evidence type="ECO:0000256" key="11">
    <source>
        <dbReference type="RuleBase" id="RU000515"/>
    </source>
</evidence>
<dbReference type="OrthoDB" id="9805001at2"/>
<dbReference type="PRINTS" id="PR00144">
    <property type="entry name" value="DALDHYDRTASE"/>
</dbReference>
<evidence type="ECO:0000256" key="1">
    <source>
        <dbReference type="ARBA" id="ARBA00004694"/>
    </source>
</evidence>
<reference evidence="13 14" key="1">
    <citation type="submission" date="2019-07" db="EMBL/GenBank/DDBJ databases">
        <title>Whole genome shotgun sequence of Deinococcus cellulosilyticus NBRC 106333.</title>
        <authorList>
            <person name="Hosoyama A."/>
            <person name="Uohara A."/>
            <person name="Ohji S."/>
            <person name="Ichikawa N."/>
        </authorList>
    </citation>
    <scope>NUCLEOTIDE SEQUENCE [LARGE SCALE GENOMIC DNA]</scope>
    <source>
        <strain evidence="13 14">NBRC 106333</strain>
    </source>
</reference>
<comment type="catalytic activity">
    <reaction evidence="8 11">
        <text>2 5-aminolevulinate = porphobilinogen + 2 H2O + H(+)</text>
        <dbReference type="Rhea" id="RHEA:24064"/>
        <dbReference type="ChEBI" id="CHEBI:15377"/>
        <dbReference type="ChEBI" id="CHEBI:15378"/>
        <dbReference type="ChEBI" id="CHEBI:58126"/>
        <dbReference type="ChEBI" id="CHEBI:356416"/>
        <dbReference type="EC" id="4.2.1.24"/>
    </reaction>
</comment>
<keyword evidence="14" id="KW-1185">Reference proteome</keyword>
<dbReference type="NCBIfam" id="NF006762">
    <property type="entry name" value="PRK09283.1"/>
    <property type="match status" value="1"/>
</dbReference>
<keyword evidence="10" id="KW-0460">Magnesium</keyword>
<evidence type="ECO:0000256" key="12">
    <source>
        <dbReference type="RuleBase" id="RU004161"/>
    </source>
</evidence>
<keyword evidence="7 11" id="KW-0627">Porphyrin biosynthesis</keyword>
<dbReference type="PROSITE" id="PS00169">
    <property type="entry name" value="D_ALA_DEHYDRATASE"/>
    <property type="match status" value="1"/>
</dbReference>
<evidence type="ECO:0000313" key="14">
    <source>
        <dbReference type="Proteomes" id="UP000321306"/>
    </source>
</evidence>
<sequence length="327" mass="36087">MDLTYRPRRLRSSHSIREIVRETTLEPRHLLYPMFIEEGEGVKTPVAAMPGIHRYSIDLAIEHAREAWNLGIKGVALFPAIPNGLKDKYGSESHNPEGLFARTIRAFKKELPELLLITDVALDPYSSDGHDGIVSEAGEILNDETVEVLIKMALTQAAAGADIVAPSDMMDGRIGALRAALDEAGFERVMIMSYSTKYASAYYGPFRTALDSAPKMGDKKTYQMNPASGYREALRESSLDEAEGADFLMVKPALAYLDVLRVVRDNTQLPVVAYNVSGEYAMVKAAAQAGYIDEQRIVLETLTSMRRAGADAILTYHALDVARWLKS</sequence>
<dbReference type="InterPro" id="IPR013785">
    <property type="entry name" value="Aldolase_TIM"/>
</dbReference>
<evidence type="ECO:0000256" key="9">
    <source>
        <dbReference type="PIRSR" id="PIRSR001415-1"/>
    </source>
</evidence>
<feature type="active site" description="Schiff-base intermediate with substrate" evidence="9">
    <location>
        <position position="197"/>
    </location>
</feature>
<dbReference type="InterPro" id="IPR001731">
    <property type="entry name" value="ALAD"/>
</dbReference>
<feature type="binding site" evidence="10">
    <location>
        <position position="236"/>
    </location>
    <ligand>
        <name>Mg(2+)</name>
        <dbReference type="ChEBI" id="CHEBI:18420"/>
    </ligand>
</feature>
<evidence type="ECO:0000256" key="4">
    <source>
        <dbReference type="ARBA" id="ARBA00020771"/>
    </source>
</evidence>
<dbReference type="GO" id="GO:0005829">
    <property type="term" value="C:cytosol"/>
    <property type="evidence" value="ECO:0007669"/>
    <property type="project" value="TreeGrafter"/>
</dbReference>
<dbReference type="EMBL" id="BJXB01000003">
    <property type="protein sequence ID" value="GEM45187.1"/>
    <property type="molecule type" value="Genomic_DNA"/>
</dbReference>
<dbReference type="EC" id="4.2.1.24" evidence="3 11"/>
<dbReference type="SMART" id="SM01004">
    <property type="entry name" value="ALAD"/>
    <property type="match status" value="1"/>
</dbReference>
<dbReference type="Pfam" id="PF00490">
    <property type="entry name" value="ALAD"/>
    <property type="match status" value="1"/>
</dbReference>
<accession>A0A511MYH5</accession>
<dbReference type="GO" id="GO:0004655">
    <property type="term" value="F:porphobilinogen synthase activity"/>
    <property type="evidence" value="ECO:0007669"/>
    <property type="project" value="UniProtKB-EC"/>
</dbReference>
<comment type="subunit">
    <text evidence="11">Homooctamer.</text>
</comment>
<dbReference type="PIRSF" id="PIRSF001415">
    <property type="entry name" value="Porphbilin_synth"/>
    <property type="match status" value="1"/>
</dbReference>
<dbReference type="GO" id="GO:0008270">
    <property type="term" value="F:zinc ion binding"/>
    <property type="evidence" value="ECO:0007669"/>
    <property type="project" value="TreeGrafter"/>
</dbReference>
<keyword evidence="5" id="KW-0350">Heme biosynthesis</keyword>
<protein>
    <recommendedName>
        <fullName evidence="4 11">Delta-aminolevulinic acid dehydratase</fullName>
        <ecNumber evidence="3 11">4.2.1.24</ecNumber>
    </recommendedName>
</protein>